<accession>A0A2C6KT59</accession>
<dbReference type="GO" id="GO:0005634">
    <property type="term" value="C:nucleus"/>
    <property type="evidence" value="ECO:0007669"/>
    <property type="project" value="TreeGrafter"/>
</dbReference>
<dbReference type="PANTHER" id="PTHR13261">
    <property type="entry name" value="BRCA2 AND CDKN1A INTERACTING PROTEIN"/>
    <property type="match status" value="1"/>
</dbReference>
<feature type="compositionally biased region" description="Basic and acidic residues" evidence="2">
    <location>
        <begin position="27"/>
        <end position="39"/>
    </location>
</feature>
<keyword evidence="4" id="KW-1185">Reference proteome</keyword>
<feature type="region of interest" description="Disordered" evidence="2">
    <location>
        <begin position="1"/>
        <end position="89"/>
    </location>
</feature>
<reference evidence="3 4" key="1">
    <citation type="journal article" date="2017" name="Int. J. Parasitol.">
        <title>The genome of the protozoan parasite Cystoisospora suis and a reverse vaccinology approach to identify vaccine candidates.</title>
        <authorList>
            <person name="Palmieri N."/>
            <person name="Shrestha A."/>
            <person name="Ruttkowski B."/>
            <person name="Beck T."/>
            <person name="Vogl C."/>
            <person name="Tomley F."/>
            <person name="Blake D.P."/>
            <person name="Joachim A."/>
        </authorList>
    </citation>
    <scope>NUCLEOTIDE SEQUENCE [LARGE SCALE GENOMIC DNA]</scope>
    <source>
        <strain evidence="3 4">Wien I</strain>
    </source>
</reference>
<dbReference type="GeneID" id="94430155"/>
<dbReference type="Pfam" id="PF13862">
    <property type="entry name" value="BCCIP"/>
    <property type="match status" value="1"/>
</dbReference>
<evidence type="ECO:0000256" key="2">
    <source>
        <dbReference type="SAM" id="MobiDB-lite"/>
    </source>
</evidence>
<dbReference type="OrthoDB" id="330518at2759"/>
<proteinExistence type="inferred from homology"/>
<dbReference type="AlphaFoldDB" id="A0A2C6KT59"/>
<dbReference type="RefSeq" id="XP_067921084.1">
    <property type="nucleotide sequence ID" value="XM_068066944.1"/>
</dbReference>
<evidence type="ECO:0000313" key="4">
    <source>
        <dbReference type="Proteomes" id="UP000221165"/>
    </source>
</evidence>
<comment type="similarity">
    <text evidence="1">Belongs to the BCP1 family.</text>
</comment>
<name>A0A2C6KT59_9APIC</name>
<dbReference type="InterPro" id="IPR025602">
    <property type="entry name" value="BCP1_family"/>
</dbReference>
<organism evidence="3 4">
    <name type="scientific">Cystoisospora suis</name>
    <dbReference type="NCBI Taxonomy" id="483139"/>
    <lineage>
        <taxon>Eukaryota</taxon>
        <taxon>Sar</taxon>
        <taxon>Alveolata</taxon>
        <taxon>Apicomplexa</taxon>
        <taxon>Conoidasida</taxon>
        <taxon>Coccidia</taxon>
        <taxon>Eucoccidiorida</taxon>
        <taxon>Eimeriorina</taxon>
        <taxon>Sarcocystidae</taxon>
        <taxon>Cystoisospora</taxon>
    </lineage>
</organism>
<feature type="compositionally biased region" description="Acidic residues" evidence="2">
    <location>
        <begin position="49"/>
        <end position="58"/>
    </location>
</feature>
<dbReference type="PANTHER" id="PTHR13261:SF0">
    <property type="entry name" value="BRCA2 AND CDKN1A-INTERACTING PROTEIN"/>
    <property type="match status" value="1"/>
</dbReference>
<feature type="compositionally biased region" description="Basic and acidic residues" evidence="2">
    <location>
        <begin position="1"/>
        <end position="17"/>
    </location>
</feature>
<dbReference type="EMBL" id="MIGC01003486">
    <property type="protein sequence ID" value="PHJ19383.1"/>
    <property type="molecule type" value="Genomic_DNA"/>
</dbReference>
<feature type="compositionally biased region" description="Acidic residues" evidence="2">
    <location>
        <begin position="76"/>
        <end position="89"/>
    </location>
</feature>
<dbReference type="VEuPathDB" id="ToxoDB:CSUI_006792"/>
<feature type="region of interest" description="Disordered" evidence="2">
    <location>
        <begin position="152"/>
        <end position="174"/>
    </location>
</feature>
<sequence length="429" mass="47060">MADGKIEARGGQKKDELATVSNGEAPDFVRARERPERCKRQGPTQEREESSDDDDGDEIELRAKTKQQIRTQADSSSDDDGDDDSDDVDQTVQASFGIFDPHEEAQDAILLLLRQSRLDAHLKVPGSALRSLAEAVANQGNVGSVLKAVEDEEDRAVEQKQNAGGDHGGEGEDGGDSSVVGFFSLLSLQQYPEVTDVFRDAVLQAASQHAPADQKAKLDEVLCPPVQLRVKGDGRASNSGSTSKVSTKGKPVNCGWLLKERLSNTPPQLVPRMFSSLLEDIEWSMTTEEMDEEERPFYAYTHVMTLCRVYKDAEATCNASTQCSKKTKTTASLGFKPYFLHPEDEELLESATVFFSWPTGSSVRVSVVHDEEATTAGGQLRKRGKPSGVTPPCQIRSCPEYLLFLLLPFDKLRKCTEAVAERANMQLAD</sequence>
<comment type="caution">
    <text evidence="3">The sequence shown here is derived from an EMBL/GenBank/DDBJ whole genome shotgun (WGS) entry which is preliminary data.</text>
</comment>
<protein>
    <submittedName>
        <fullName evidence="3">p21-carboxy-terminal region-binding protein</fullName>
    </submittedName>
</protein>
<evidence type="ECO:0000256" key="1">
    <source>
        <dbReference type="ARBA" id="ARBA00006781"/>
    </source>
</evidence>
<dbReference type="Proteomes" id="UP000221165">
    <property type="component" value="Unassembled WGS sequence"/>
</dbReference>
<gene>
    <name evidence="3" type="ORF">CSUI_006792</name>
</gene>
<evidence type="ECO:0000313" key="3">
    <source>
        <dbReference type="EMBL" id="PHJ19383.1"/>
    </source>
</evidence>